<sequence length="289" mass="32767">MKFKSTFIILLVTAIFLSCEEDVSFDFEHEPRLCLNCILNPDSAVITASLSLSKMLDTINEIKTVNDAEILLYEEENLLGRFSHAGNGKFKLNKVPVSGKTYRITVDSEEYGKISASTIVPNKPEITWSKDTVGYDQYNLLRYNLNVQIHDKQGKNNYWLFSTAISRGIKGGGGGGVVLNAPFADTFNRRYEIEEKYGFMHYYQIRLSDEGYDGQILDFIIPDLVPANEYRAKHILNASEHYDKYIKTSILYKLNEESDLPFNEPVQIYSNIENGFGIFGACSISTIVL</sequence>
<gene>
    <name evidence="1" type="ORF">D1164_20960</name>
</gene>
<proteinExistence type="predicted"/>
<comment type="caution">
    <text evidence="1">The sequence shown here is derived from an EMBL/GenBank/DDBJ whole genome shotgun (WGS) entry which is preliminary data.</text>
</comment>
<protein>
    <submittedName>
        <fullName evidence="1">DUF4249 domain-containing protein</fullName>
    </submittedName>
</protein>
<reference evidence="1 2" key="1">
    <citation type="journal article" date="2015" name="Int. J. Syst. Evol. Microbiol.">
        <title>Mariniphaga sediminis sp. nov., isolated from coastal sediment.</title>
        <authorList>
            <person name="Wang F.Q."/>
            <person name="Shen Q.Y."/>
            <person name="Chen G.J."/>
            <person name="Du Z.J."/>
        </authorList>
    </citation>
    <scope>NUCLEOTIDE SEQUENCE [LARGE SCALE GENOMIC DNA]</scope>
    <source>
        <strain evidence="1 2">SY21</strain>
    </source>
</reference>
<dbReference type="Proteomes" id="UP000266441">
    <property type="component" value="Unassembled WGS sequence"/>
</dbReference>
<dbReference type="EMBL" id="QWET01000024">
    <property type="protein sequence ID" value="RIH63196.1"/>
    <property type="molecule type" value="Genomic_DNA"/>
</dbReference>
<evidence type="ECO:0000313" key="2">
    <source>
        <dbReference type="Proteomes" id="UP000266441"/>
    </source>
</evidence>
<organism evidence="1 2">
    <name type="scientific">Mariniphaga sediminis</name>
    <dbReference type="NCBI Taxonomy" id="1628158"/>
    <lineage>
        <taxon>Bacteria</taxon>
        <taxon>Pseudomonadati</taxon>
        <taxon>Bacteroidota</taxon>
        <taxon>Bacteroidia</taxon>
        <taxon>Marinilabiliales</taxon>
        <taxon>Prolixibacteraceae</taxon>
        <taxon>Mariniphaga</taxon>
    </lineage>
</organism>
<dbReference type="AlphaFoldDB" id="A0A399CVC9"/>
<dbReference type="RefSeq" id="WP_119351863.1">
    <property type="nucleotide sequence ID" value="NZ_QWET01000024.1"/>
</dbReference>
<dbReference type="OrthoDB" id="1466461at2"/>
<dbReference type="InterPro" id="IPR025345">
    <property type="entry name" value="DUF4249"/>
</dbReference>
<evidence type="ECO:0000313" key="1">
    <source>
        <dbReference type="EMBL" id="RIH63196.1"/>
    </source>
</evidence>
<name>A0A399CVC9_9BACT</name>
<accession>A0A399CVC9</accession>
<keyword evidence="2" id="KW-1185">Reference proteome</keyword>
<dbReference type="PROSITE" id="PS51257">
    <property type="entry name" value="PROKAR_LIPOPROTEIN"/>
    <property type="match status" value="1"/>
</dbReference>
<dbReference type="Pfam" id="PF14054">
    <property type="entry name" value="DUF4249"/>
    <property type="match status" value="1"/>
</dbReference>